<evidence type="ECO:0000313" key="8">
    <source>
        <dbReference type="Proteomes" id="UP001470230"/>
    </source>
</evidence>
<comment type="caution">
    <text evidence="7">The sequence shown here is derived from an EMBL/GenBank/DDBJ whole genome shotgun (WGS) entry which is preliminary data.</text>
</comment>
<evidence type="ECO:0008006" key="9">
    <source>
        <dbReference type="Google" id="ProtNLM"/>
    </source>
</evidence>
<dbReference type="Pfam" id="PF01098">
    <property type="entry name" value="FTSW_RODA_SPOVE"/>
    <property type="match status" value="1"/>
</dbReference>
<dbReference type="PANTHER" id="PTHR30474">
    <property type="entry name" value="CELL CYCLE PROTEIN"/>
    <property type="match status" value="1"/>
</dbReference>
<evidence type="ECO:0000256" key="4">
    <source>
        <dbReference type="ARBA" id="ARBA00022989"/>
    </source>
</evidence>
<evidence type="ECO:0000313" key="7">
    <source>
        <dbReference type="EMBL" id="KAK8835434.1"/>
    </source>
</evidence>
<dbReference type="PANTHER" id="PTHR30474:SF1">
    <property type="entry name" value="PEPTIDOGLYCAN GLYCOSYLTRANSFERASE MRDB"/>
    <property type="match status" value="1"/>
</dbReference>
<feature type="transmembrane region" description="Helical" evidence="6">
    <location>
        <begin position="120"/>
        <end position="143"/>
    </location>
</feature>
<keyword evidence="4 6" id="KW-1133">Transmembrane helix</keyword>
<dbReference type="EMBL" id="JAPFFF010000103">
    <property type="protein sequence ID" value="KAK8835434.1"/>
    <property type="molecule type" value="Genomic_DNA"/>
</dbReference>
<evidence type="ECO:0000256" key="5">
    <source>
        <dbReference type="ARBA" id="ARBA00023136"/>
    </source>
</evidence>
<evidence type="ECO:0000256" key="6">
    <source>
        <dbReference type="SAM" id="Phobius"/>
    </source>
</evidence>
<gene>
    <name evidence="7" type="ORF">M9Y10_004538</name>
</gene>
<keyword evidence="3" id="KW-0133">Cell shape</keyword>
<dbReference type="Proteomes" id="UP001470230">
    <property type="component" value="Unassembled WGS sequence"/>
</dbReference>
<comment type="subcellular location">
    <subcellularLocation>
        <location evidence="1">Membrane</location>
        <topology evidence="1">Multi-pass membrane protein</topology>
    </subcellularLocation>
</comment>
<organism evidence="7 8">
    <name type="scientific">Tritrichomonas musculus</name>
    <dbReference type="NCBI Taxonomy" id="1915356"/>
    <lineage>
        <taxon>Eukaryota</taxon>
        <taxon>Metamonada</taxon>
        <taxon>Parabasalia</taxon>
        <taxon>Tritrichomonadida</taxon>
        <taxon>Tritrichomonadidae</taxon>
        <taxon>Tritrichomonas</taxon>
    </lineage>
</organism>
<dbReference type="InterPro" id="IPR001182">
    <property type="entry name" value="FtsW/RodA"/>
</dbReference>
<proteinExistence type="predicted"/>
<feature type="transmembrane region" description="Helical" evidence="6">
    <location>
        <begin position="54"/>
        <end position="75"/>
    </location>
</feature>
<name>A0ABR2GNE4_9EUKA</name>
<feature type="transmembrane region" description="Helical" evidence="6">
    <location>
        <begin position="87"/>
        <end position="114"/>
    </location>
</feature>
<reference evidence="7 8" key="1">
    <citation type="submission" date="2024-04" db="EMBL/GenBank/DDBJ databases">
        <title>Tritrichomonas musculus Genome.</title>
        <authorList>
            <person name="Alves-Ferreira E."/>
            <person name="Grigg M."/>
            <person name="Lorenzi H."/>
            <person name="Galac M."/>
        </authorList>
    </citation>
    <scope>NUCLEOTIDE SEQUENCE [LARGE SCALE GENOMIC DNA]</scope>
    <source>
        <strain evidence="7 8">EAF2021</strain>
    </source>
</reference>
<keyword evidence="5 6" id="KW-0472">Membrane</keyword>
<evidence type="ECO:0000256" key="2">
    <source>
        <dbReference type="ARBA" id="ARBA00022692"/>
    </source>
</evidence>
<sequence>MDPLNMGYQQIQGKLSIGSGGIAGSGLFKGERVANGVVPIQESDFIFSVAGEELGFIGCFLIILLLFLLIFRVSIIARKSCDDLGAYICFGFIGLVACQTIFNLGMCLSLLPVMGVTLPFFSSGGSSTACLYLGVGIIQNIYLNKE</sequence>
<evidence type="ECO:0000256" key="3">
    <source>
        <dbReference type="ARBA" id="ARBA00022960"/>
    </source>
</evidence>
<protein>
    <recommendedName>
        <fullName evidence="9">Rod shape-determining protein RodA</fullName>
    </recommendedName>
</protein>
<keyword evidence="8" id="KW-1185">Reference proteome</keyword>
<evidence type="ECO:0000256" key="1">
    <source>
        <dbReference type="ARBA" id="ARBA00004141"/>
    </source>
</evidence>
<keyword evidence="2 6" id="KW-0812">Transmembrane</keyword>
<accession>A0ABR2GNE4</accession>